<accession>A0A1Y2F6U7</accession>
<keyword evidence="13" id="KW-1185">Reference proteome</keyword>
<dbReference type="InterPro" id="IPR023395">
    <property type="entry name" value="MCP_dom_sf"/>
</dbReference>
<evidence type="ECO:0000256" key="7">
    <source>
        <dbReference type="ARBA" id="ARBA00022989"/>
    </source>
</evidence>
<keyword evidence="4 10" id="KW-0812">Transmembrane</keyword>
<dbReference type="PROSITE" id="PS50920">
    <property type="entry name" value="SOLCAR"/>
    <property type="match status" value="3"/>
</dbReference>
<dbReference type="GeneID" id="63788585"/>
<dbReference type="GO" id="GO:0071913">
    <property type="term" value="F:citrate secondary active transmembrane transporter activity"/>
    <property type="evidence" value="ECO:0007669"/>
    <property type="project" value="TreeGrafter"/>
</dbReference>
<evidence type="ECO:0000256" key="8">
    <source>
        <dbReference type="ARBA" id="ARBA00023128"/>
    </source>
</evidence>
<proteinExistence type="inferred from homology"/>
<keyword evidence="7" id="KW-1133">Transmembrane helix</keyword>
<keyword evidence="5" id="KW-0677">Repeat</keyword>
<dbReference type="OMA" id="AWYAGCT"/>
<comment type="caution">
    <text evidence="12">The sequence shown here is derived from an EMBL/GenBank/DDBJ whole genome shotgun (WGS) entry which is preliminary data.</text>
</comment>
<organism evidence="12 13">
    <name type="scientific">Protomyces lactucae-debilis</name>
    <dbReference type="NCBI Taxonomy" id="2754530"/>
    <lineage>
        <taxon>Eukaryota</taxon>
        <taxon>Fungi</taxon>
        <taxon>Dikarya</taxon>
        <taxon>Ascomycota</taxon>
        <taxon>Taphrinomycotina</taxon>
        <taxon>Taphrinomycetes</taxon>
        <taxon>Taphrinales</taxon>
        <taxon>Protomycetaceae</taxon>
        <taxon>Protomyces</taxon>
    </lineage>
</organism>
<comment type="subcellular location">
    <subcellularLocation>
        <location evidence="1">Mitochondrion inner membrane</location>
        <topology evidence="1">Multi-pass membrane protein</topology>
    </subcellularLocation>
</comment>
<comment type="similarity">
    <text evidence="2 11">Belongs to the mitochondrial carrier (TC 2.A.29) family.</text>
</comment>
<evidence type="ECO:0000256" key="3">
    <source>
        <dbReference type="ARBA" id="ARBA00022448"/>
    </source>
</evidence>
<evidence type="ECO:0000256" key="6">
    <source>
        <dbReference type="ARBA" id="ARBA00022792"/>
    </source>
</evidence>
<dbReference type="AlphaFoldDB" id="A0A1Y2F6U7"/>
<sequence>MTDVKAKPSPLNSILSGALAGGIEVSITYPAEYLKTIKQLNRRLPAGQKEPIPPFGKAWYTGCSTTITGNALKAAVRFLAFDSIKAALADEDGKLSGGRTLIAGFGAGICESLFAVTPFESVKTALIDDRKRAQPRLNGLVHGTKTIIREQGFTALYKGLFPTMMRQSANSAVRFSSYNFLKSAAQGSLAPGEKLGIASTFAIGGCAGIITVYATMPLDTVKTRMQSLASRQEYKNSFHCFSRIVTEEGFFSLWSGALPRLARLILSGGIVFTCYEQTSAQLTKLGI</sequence>
<evidence type="ECO:0000256" key="1">
    <source>
        <dbReference type="ARBA" id="ARBA00004448"/>
    </source>
</evidence>
<dbReference type="Gene3D" id="1.50.40.10">
    <property type="entry name" value="Mitochondrial carrier domain"/>
    <property type="match status" value="1"/>
</dbReference>
<dbReference type="STRING" id="56484.A0A1Y2F6U7"/>
<evidence type="ECO:0000313" key="12">
    <source>
        <dbReference type="EMBL" id="ORY79387.1"/>
    </source>
</evidence>
<protein>
    <submittedName>
        <fullName evidence="12">Putative mitochondrial tricarboxylate transporter</fullName>
    </submittedName>
</protein>
<dbReference type="EMBL" id="MCFI01000015">
    <property type="protein sequence ID" value="ORY79387.1"/>
    <property type="molecule type" value="Genomic_DNA"/>
</dbReference>
<feature type="repeat" description="Solcar" evidence="10">
    <location>
        <begin position="98"/>
        <end position="184"/>
    </location>
</feature>
<dbReference type="InterPro" id="IPR049563">
    <property type="entry name" value="TXTP-like"/>
</dbReference>
<evidence type="ECO:0000256" key="4">
    <source>
        <dbReference type="ARBA" id="ARBA00022692"/>
    </source>
</evidence>
<keyword evidence="3 11" id="KW-0813">Transport</keyword>
<dbReference type="PRINTS" id="PR00926">
    <property type="entry name" value="MITOCARRIER"/>
</dbReference>
<dbReference type="GO" id="GO:0005743">
    <property type="term" value="C:mitochondrial inner membrane"/>
    <property type="evidence" value="ECO:0007669"/>
    <property type="project" value="UniProtKB-SubCell"/>
</dbReference>
<dbReference type="PANTHER" id="PTHR45788:SF4">
    <property type="entry name" value="TRICARBOXYLATE TRANSPORT PROTEIN, MITOCHONDRIAL"/>
    <property type="match status" value="1"/>
</dbReference>
<dbReference type="InterPro" id="IPR002067">
    <property type="entry name" value="MCP"/>
</dbReference>
<dbReference type="Pfam" id="PF00153">
    <property type="entry name" value="Mito_carr"/>
    <property type="match status" value="3"/>
</dbReference>
<evidence type="ECO:0000256" key="5">
    <source>
        <dbReference type="ARBA" id="ARBA00022737"/>
    </source>
</evidence>
<evidence type="ECO:0000256" key="2">
    <source>
        <dbReference type="ARBA" id="ARBA00006375"/>
    </source>
</evidence>
<keyword evidence="6" id="KW-0999">Mitochondrion inner membrane</keyword>
<dbReference type="GO" id="GO:0006843">
    <property type="term" value="P:mitochondrial citrate transmembrane transport"/>
    <property type="evidence" value="ECO:0007669"/>
    <property type="project" value="TreeGrafter"/>
</dbReference>
<feature type="repeat" description="Solcar" evidence="10">
    <location>
        <begin position="195"/>
        <end position="281"/>
    </location>
</feature>
<dbReference type="Proteomes" id="UP000193685">
    <property type="component" value="Unassembled WGS sequence"/>
</dbReference>
<gene>
    <name evidence="12" type="ORF">BCR37DRAFT_403239</name>
</gene>
<feature type="repeat" description="Solcar" evidence="10">
    <location>
        <begin position="8"/>
        <end position="87"/>
    </location>
</feature>
<dbReference type="InterPro" id="IPR018108">
    <property type="entry name" value="MCP_transmembrane"/>
</dbReference>
<dbReference type="RefSeq" id="XP_040723758.1">
    <property type="nucleotide sequence ID" value="XM_040871986.1"/>
</dbReference>
<evidence type="ECO:0000256" key="9">
    <source>
        <dbReference type="ARBA" id="ARBA00023136"/>
    </source>
</evidence>
<evidence type="ECO:0000313" key="13">
    <source>
        <dbReference type="Proteomes" id="UP000193685"/>
    </source>
</evidence>
<evidence type="ECO:0000256" key="11">
    <source>
        <dbReference type="RuleBase" id="RU000488"/>
    </source>
</evidence>
<name>A0A1Y2F6U7_PROLT</name>
<dbReference type="FunFam" id="1.50.40.10:FF:000064">
    <property type="entry name" value="Mitochondrial tricarboxylate transporter (Ctp)"/>
    <property type="match status" value="1"/>
</dbReference>
<dbReference type="SUPFAM" id="SSF103506">
    <property type="entry name" value="Mitochondrial carrier"/>
    <property type="match status" value="1"/>
</dbReference>
<keyword evidence="8" id="KW-0496">Mitochondrion</keyword>
<dbReference type="OrthoDB" id="44467at2759"/>
<evidence type="ECO:0000256" key="10">
    <source>
        <dbReference type="PROSITE-ProRule" id="PRU00282"/>
    </source>
</evidence>
<reference evidence="12 13" key="1">
    <citation type="submission" date="2016-07" db="EMBL/GenBank/DDBJ databases">
        <title>Pervasive Adenine N6-methylation of Active Genes in Fungi.</title>
        <authorList>
            <consortium name="DOE Joint Genome Institute"/>
            <person name="Mondo S.J."/>
            <person name="Dannebaum R.O."/>
            <person name="Kuo R.C."/>
            <person name="Labutti K."/>
            <person name="Haridas S."/>
            <person name="Kuo A."/>
            <person name="Salamov A."/>
            <person name="Ahrendt S.R."/>
            <person name="Lipzen A."/>
            <person name="Sullivan W."/>
            <person name="Andreopoulos W.B."/>
            <person name="Clum A."/>
            <person name="Lindquist E."/>
            <person name="Daum C."/>
            <person name="Ramamoorthy G.K."/>
            <person name="Gryganskyi A."/>
            <person name="Culley D."/>
            <person name="Magnuson J.K."/>
            <person name="James T.Y."/>
            <person name="O'Malley M.A."/>
            <person name="Stajich J.E."/>
            <person name="Spatafora J.W."/>
            <person name="Visel A."/>
            <person name="Grigoriev I.V."/>
        </authorList>
    </citation>
    <scope>NUCLEOTIDE SEQUENCE [LARGE SCALE GENOMIC DNA]</scope>
    <source>
        <strain evidence="12 13">12-1054</strain>
    </source>
</reference>
<dbReference type="PANTHER" id="PTHR45788">
    <property type="entry name" value="SUCCINATE/FUMARATE MITOCHONDRIAL TRANSPORTER-RELATED"/>
    <property type="match status" value="1"/>
</dbReference>
<keyword evidence="9 10" id="KW-0472">Membrane</keyword>